<keyword evidence="5" id="KW-1185">Reference proteome</keyword>
<dbReference type="PANTHER" id="PTHR30570">
    <property type="entry name" value="PERIPLASMIC PHOSPHATE BINDING COMPONENT OF PHOSPHATE ABC TRANSPORTER"/>
    <property type="match status" value="1"/>
</dbReference>
<evidence type="ECO:0000259" key="3">
    <source>
        <dbReference type="Pfam" id="PF12849"/>
    </source>
</evidence>
<evidence type="ECO:0000313" key="5">
    <source>
        <dbReference type="Proteomes" id="UP000199759"/>
    </source>
</evidence>
<dbReference type="InterPro" id="IPR050811">
    <property type="entry name" value="Phosphate_ABC_transporter"/>
</dbReference>
<dbReference type="RefSeq" id="WP_091766755.1">
    <property type="nucleotide sequence ID" value="NZ_FNHG01000002.1"/>
</dbReference>
<proteinExistence type="predicted"/>
<dbReference type="Pfam" id="PF12849">
    <property type="entry name" value="PBP_like_2"/>
    <property type="match status" value="1"/>
</dbReference>
<reference evidence="4 5" key="1">
    <citation type="submission" date="2016-10" db="EMBL/GenBank/DDBJ databases">
        <authorList>
            <person name="de Groot N.N."/>
        </authorList>
    </citation>
    <scope>NUCLEOTIDE SEQUENCE [LARGE SCALE GENOMIC DNA]</scope>
    <source>
        <strain evidence="4 5">DSM 16077</strain>
    </source>
</reference>
<protein>
    <submittedName>
        <fullName evidence="4">Phosphate ABC transporter substrate-binding protein, PhoT family</fullName>
    </submittedName>
</protein>
<evidence type="ECO:0000256" key="2">
    <source>
        <dbReference type="SAM" id="SignalP"/>
    </source>
</evidence>
<accession>A0A1G9NGV2</accession>
<dbReference type="AlphaFoldDB" id="A0A1G9NGV2"/>
<dbReference type="PANTHER" id="PTHR30570:SF1">
    <property type="entry name" value="PHOSPHATE-BINDING PROTEIN PSTS"/>
    <property type="match status" value="1"/>
</dbReference>
<gene>
    <name evidence="4" type="ORF">SAMN04488568_102332</name>
</gene>
<evidence type="ECO:0000256" key="1">
    <source>
        <dbReference type="ARBA" id="ARBA00022729"/>
    </source>
</evidence>
<dbReference type="OrthoDB" id="9790048at2"/>
<feature type="signal peptide" evidence="2">
    <location>
        <begin position="1"/>
        <end position="22"/>
    </location>
</feature>
<feature type="chain" id="PRO_5011569389" evidence="2">
    <location>
        <begin position="23"/>
        <end position="351"/>
    </location>
</feature>
<evidence type="ECO:0000313" key="4">
    <source>
        <dbReference type="EMBL" id="SDL85327.1"/>
    </source>
</evidence>
<organism evidence="4 5">
    <name type="scientific">Maricaulis salignorans</name>
    <dbReference type="NCBI Taxonomy" id="144026"/>
    <lineage>
        <taxon>Bacteria</taxon>
        <taxon>Pseudomonadati</taxon>
        <taxon>Pseudomonadota</taxon>
        <taxon>Alphaproteobacteria</taxon>
        <taxon>Maricaulales</taxon>
        <taxon>Maricaulaceae</taxon>
        <taxon>Maricaulis</taxon>
    </lineage>
</organism>
<feature type="domain" description="PBP" evidence="3">
    <location>
        <begin position="20"/>
        <end position="311"/>
    </location>
</feature>
<sequence>MKITTHLAALAAVLALGAGAEAQQRDQIRIVGSSTVFPFSTAVAESFGAKTRFSTPVVESTGSGGGFRLFCAGVGLGQPDITNASRRMHASEYERCQANGVRQITEVRIGFDGIVLGSADHGNPPLELTLTQLWLALAAEVPADDTCTSFIANPNNRWSDIDASLPAQRIEVFGPPPTSGTRDAFVELAMQGGAEGIACMDALKDSDSDRFEGIASRIREDGKWVDAGENDNAIVQTLMNTPDAFGVFGFSFLDQNSDRLHGAIINGVTPEFDDIADGSYPVSRSLYFYVKNQHADLVPGLAEYVGEFTSDDAWGEFGYLTDRGLIPLPDSEREAVGEAARSLTAMTQAPE</sequence>
<dbReference type="SUPFAM" id="SSF53850">
    <property type="entry name" value="Periplasmic binding protein-like II"/>
    <property type="match status" value="1"/>
</dbReference>
<keyword evidence="1 2" id="KW-0732">Signal</keyword>
<dbReference type="STRING" id="144026.SAMN04488568_102332"/>
<dbReference type="Proteomes" id="UP000199759">
    <property type="component" value="Unassembled WGS sequence"/>
</dbReference>
<name>A0A1G9NGV2_9PROT</name>
<dbReference type="InterPro" id="IPR024370">
    <property type="entry name" value="PBP_domain"/>
</dbReference>
<dbReference type="Gene3D" id="3.40.190.10">
    <property type="entry name" value="Periplasmic binding protein-like II"/>
    <property type="match status" value="2"/>
</dbReference>
<dbReference type="EMBL" id="FNHG01000002">
    <property type="protein sequence ID" value="SDL85327.1"/>
    <property type="molecule type" value="Genomic_DNA"/>
</dbReference>